<evidence type="ECO:0000256" key="3">
    <source>
        <dbReference type="HAMAP-Rule" id="MF_00023"/>
    </source>
</evidence>
<evidence type="ECO:0000256" key="1">
    <source>
        <dbReference type="ARBA" id="ARBA00022490"/>
    </source>
</evidence>
<dbReference type="PANTHER" id="PTHR30308">
    <property type="entry name" value="TMRNA-BINDING COMPONENT OF TRANS-TRANSLATION TAGGING COMPLEX"/>
    <property type="match status" value="1"/>
</dbReference>
<dbReference type="CDD" id="cd09294">
    <property type="entry name" value="SmpB"/>
    <property type="match status" value="1"/>
</dbReference>
<dbReference type="GO" id="GO:0070930">
    <property type="term" value="P:trans-translation-dependent protein tagging"/>
    <property type="evidence" value="ECO:0007669"/>
    <property type="project" value="TreeGrafter"/>
</dbReference>
<comment type="caution">
    <text evidence="4">The sequence shown here is derived from an EMBL/GenBank/DDBJ whole genome shotgun (WGS) entry which is preliminary data.</text>
</comment>
<dbReference type="SUPFAM" id="SSF74982">
    <property type="entry name" value="Small protein B (SmpB)"/>
    <property type="match status" value="1"/>
</dbReference>
<comment type="similarity">
    <text evidence="3">Belongs to the SmpB family.</text>
</comment>
<evidence type="ECO:0000256" key="2">
    <source>
        <dbReference type="ARBA" id="ARBA00022884"/>
    </source>
</evidence>
<dbReference type="EMBL" id="PCUC01000136">
    <property type="protein sequence ID" value="PIQ05765.1"/>
    <property type="molecule type" value="Genomic_DNA"/>
</dbReference>
<dbReference type="PROSITE" id="PS01317">
    <property type="entry name" value="SSRP"/>
    <property type="match status" value="1"/>
</dbReference>
<dbReference type="Pfam" id="PF01668">
    <property type="entry name" value="SmpB"/>
    <property type="match status" value="1"/>
</dbReference>
<gene>
    <name evidence="3" type="primary">smpB</name>
    <name evidence="4" type="ORF">COW72_02535</name>
</gene>
<accession>A0A2H0FGJ2</accession>
<comment type="function">
    <text evidence="3">Required for rescue of stalled ribosomes mediated by trans-translation. Binds to transfer-messenger RNA (tmRNA), required for stable association of tmRNA with ribosomes. tmRNA and SmpB together mimic tRNA shape, replacing the anticodon stem-loop with SmpB. tmRNA is encoded by the ssrA gene; the 2 termini fold to resemble tRNA(Ala) and it encodes a 'tag peptide', a short internal open reading frame. During trans-translation Ala-aminoacylated tmRNA acts like a tRNA, entering the A-site of stalled ribosomes, displacing the stalled mRNA. The ribosome then switches to translate the ORF on the tmRNA; the nascent peptide is terminated with the 'tag peptide' encoded by the tmRNA and targeted for degradation. The ribosome is freed to recommence translation, which seems to be the essential function of trans-translation.</text>
</comment>
<dbReference type="InterPro" id="IPR020081">
    <property type="entry name" value="SsrA-bd_prot_CS"/>
</dbReference>
<dbReference type="HAMAP" id="MF_00023">
    <property type="entry name" value="SmpB"/>
    <property type="match status" value="1"/>
</dbReference>
<proteinExistence type="inferred from homology"/>
<reference evidence="4 5" key="1">
    <citation type="submission" date="2017-09" db="EMBL/GenBank/DDBJ databases">
        <title>Depth-based differentiation of microbial function through sediment-hosted aquifers and enrichment of novel symbionts in the deep terrestrial subsurface.</title>
        <authorList>
            <person name="Probst A.J."/>
            <person name="Ladd B."/>
            <person name="Jarett J.K."/>
            <person name="Geller-Mcgrath D.E."/>
            <person name="Sieber C.M."/>
            <person name="Emerson J.B."/>
            <person name="Anantharaman K."/>
            <person name="Thomas B.C."/>
            <person name="Malmstrom R."/>
            <person name="Stieglmeier M."/>
            <person name="Klingl A."/>
            <person name="Woyke T."/>
            <person name="Ryan C.M."/>
            <person name="Banfield J.F."/>
        </authorList>
    </citation>
    <scope>NUCLEOTIDE SEQUENCE [LARGE SCALE GENOMIC DNA]</scope>
    <source>
        <strain evidence="4">CG18_big_fil_WC_8_21_14_2_50_37_10</strain>
    </source>
</reference>
<dbReference type="InterPro" id="IPR023620">
    <property type="entry name" value="SmpB"/>
</dbReference>
<sequence length="155" mass="17921">MRILAENKKAYFNYKILEKFEAGISLIGQEVKSIKMRGVNLAGSYVVLKRPTESGYPEAFWIGAKISPYQPKNASLDYNLERSRKLLLKKSEIKYLIGKAKQKGLTLVPLKVYTKKGKIKLEFGIVKGKKKFDKRELIKKRETEKEIKRELKIRG</sequence>
<dbReference type="GO" id="GO:0003723">
    <property type="term" value="F:RNA binding"/>
    <property type="evidence" value="ECO:0007669"/>
    <property type="project" value="UniProtKB-UniRule"/>
</dbReference>
<dbReference type="PANTHER" id="PTHR30308:SF2">
    <property type="entry name" value="SSRA-BINDING PROTEIN"/>
    <property type="match status" value="1"/>
</dbReference>
<name>A0A2H0FGJ2_9BACT</name>
<evidence type="ECO:0000313" key="4">
    <source>
        <dbReference type="EMBL" id="PIQ05765.1"/>
    </source>
</evidence>
<dbReference type="GO" id="GO:0070929">
    <property type="term" value="P:trans-translation"/>
    <property type="evidence" value="ECO:0007669"/>
    <property type="project" value="UniProtKB-UniRule"/>
</dbReference>
<keyword evidence="2 3" id="KW-0694">RNA-binding</keyword>
<organism evidence="4 5">
    <name type="scientific">Candidatus Nealsonbacteria bacterium CG18_big_fil_WC_8_21_14_2_50_37_10</name>
    <dbReference type="NCBI Taxonomy" id="1974717"/>
    <lineage>
        <taxon>Bacteria</taxon>
        <taxon>Candidatus Nealsoniibacteriota</taxon>
    </lineage>
</organism>
<dbReference type="AlphaFoldDB" id="A0A2H0FGJ2"/>
<evidence type="ECO:0000313" key="5">
    <source>
        <dbReference type="Proteomes" id="UP000230778"/>
    </source>
</evidence>
<dbReference type="Proteomes" id="UP000230778">
    <property type="component" value="Unassembled WGS sequence"/>
</dbReference>
<dbReference type="InterPro" id="IPR000037">
    <property type="entry name" value="SsrA-bd_prot"/>
</dbReference>
<comment type="subcellular location">
    <subcellularLocation>
        <location evidence="3">Cytoplasm</location>
    </subcellularLocation>
    <text evidence="3">The tmRNA-SmpB complex associates with stalled 70S ribosomes.</text>
</comment>
<dbReference type="Gene3D" id="2.40.280.10">
    <property type="match status" value="1"/>
</dbReference>
<dbReference type="GO" id="GO:0005829">
    <property type="term" value="C:cytosol"/>
    <property type="evidence" value="ECO:0007669"/>
    <property type="project" value="TreeGrafter"/>
</dbReference>
<protein>
    <recommendedName>
        <fullName evidence="3">SsrA-binding protein</fullName>
    </recommendedName>
    <alternativeName>
        <fullName evidence="3">Small protein B</fullName>
    </alternativeName>
</protein>
<dbReference type="NCBIfam" id="TIGR00086">
    <property type="entry name" value="smpB"/>
    <property type="match status" value="1"/>
</dbReference>
<keyword evidence="1 3" id="KW-0963">Cytoplasm</keyword>
<dbReference type="NCBIfam" id="NF003843">
    <property type="entry name" value="PRK05422.1"/>
    <property type="match status" value="1"/>
</dbReference>